<evidence type="ECO:0000313" key="3">
    <source>
        <dbReference type="EMBL" id="MFD0853882.1"/>
    </source>
</evidence>
<feature type="signal peptide" evidence="2">
    <location>
        <begin position="1"/>
        <end position="20"/>
    </location>
</feature>
<dbReference type="Proteomes" id="UP001597083">
    <property type="component" value="Unassembled WGS sequence"/>
</dbReference>
<protein>
    <submittedName>
        <fullName evidence="3">ABC transporter substrate-binding protein</fullName>
    </submittedName>
</protein>
<accession>A0ABW3CJC6</accession>
<dbReference type="EMBL" id="JBHTIR010002517">
    <property type="protein sequence ID" value="MFD0853882.1"/>
    <property type="molecule type" value="Genomic_DNA"/>
</dbReference>
<evidence type="ECO:0000313" key="4">
    <source>
        <dbReference type="Proteomes" id="UP001597083"/>
    </source>
</evidence>
<dbReference type="InterPro" id="IPR006059">
    <property type="entry name" value="SBP"/>
</dbReference>
<dbReference type="PANTHER" id="PTHR30006">
    <property type="entry name" value="THIAMINE-BINDING PERIPLASMIC PROTEIN-RELATED"/>
    <property type="match status" value="1"/>
</dbReference>
<organism evidence="3 4">
    <name type="scientific">Actinomadura adrarensis</name>
    <dbReference type="NCBI Taxonomy" id="1819600"/>
    <lineage>
        <taxon>Bacteria</taxon>
        <taxon>Bacillati</taxon>
        <taxon>Actinomycetota</taxon>
        <taxon>Actinomycetes</taxon>
        <taxon>Streptosporangiales</taxon>
        <taxon>Thermomonosporaceae</taxon>
        <taxon>Actinomadura</taxon>
    </lineage>
</organism>
<comment type="caution">
    <text evidence="3">The sequence shown here is derived from an EMBL/GenBank/DDBJ whole genome shotgun (WGS) entry which is preliminary data.</text>
</comment>
<dbReference type="SUPFAM" id="SSF53850">
    <property type="entry name" value="Periplasmic binding protein-like II"/>
    <property type="match status" value="1"/>
</dbReference>
<gene>
    <name evidence="3" type="ORF">ACFQ07_16710</name>
</gene>
<dbReference type="PROSITE" id="PS51257">
    <property type="entry name" value="PROKAR_LIPOPROTEIN"/>
    <property type="match status" value="1"/>
</dbReference>
<feature type="chain" id="PRO_5045968403" evidence="2">
    <location>
        <begin position="21"/>
        <end position="245"/>
    </location>
</feature>
<reference evidence="4" key="1">
    <citation type="journal article" date="2019" name="Int. J. Syst. Evol. Microbiol.">
        <title>The Global Catalogue of Microorganisms (GCM) 10K type strain sequencing project: providing services to taxonomists for standard genome sequencing and annotation.</title>
        <authorList>
            <consortium name="The Broad Institute Genomics Platform"/>
            <consortium name="The Broad Institute Genome Sequencing Center for Infectious Disease"/>
            <person name="Wu L."/>
            <person name="Ma J."/>
        </authorList>
    </citation>
    <scope>NUCLEOTIDE SEQUENCE [LARGE SCALE GENOMIC DNA]</scope>
    <source>
        <strain evidence="4">JCM 31696</strain>
    </source>
</reference>
<proteinExistence type="predicted"/>
<dbReference type="Gene3D" id="3.40.190.10">
    <property type="entry name" value="Periplasmic binding protein-like II"/>
    <property type="match status" value="2"/>
</dbReference>
<feature type="non-terminal residue" evidence="3">
    <location>
        <position position="245"/>
    </location>
</feature>
<evidence type="ECO:0000256" key="1">
    <source>
        <dbReference type="ARBA" id="ARBA00022729"/>
    </source>
</evidence>
<dbReference type="Pfam" id="PF13416">
    <property type="entry name" value="SBP_bac_8"/>
    <property type="match status" value="1"/>
</dbReference>
<evidence type="ECO:0000256" key="2">
    <source>
        <dbReference type="SAM" id="SignalP"/>
    </source>
</evidence>
<sequence>MKKILAALAAATALSLTVSGCGSSSGSSDVKPATNLDAETKKLVDEAKAAGKVTMYGMIEESVLRQIATDFEARYGVKVESVRLVSGDLSQRFSTEASSGKNRADLIMLTDSPFYDDALQKKWITSFADVDLPPMADELPKKDYAHDGATPIVGFVPTKLVYNTDAVDQAPTDWKAYADPKFKGKILLAEPDSSPADLTFWSLMRQQYGDGFLRQIAANAPKVSGGAVPGTQAVAAGEGDLGYPG</sequence>
<keyword evidence="1 2" id="KW-0732">Signal</keyword>
<keyword evidence="4" id="KW-1185">Reference proteome</keyword>
<name>A0ABW3CJC6_9ACTN</name>